<evidence type="ECO:0000256" key="8">
    <source>
        <dbReference type="ARBA" id="ARBA00022898"/>
    </source>
</evidence>
<feature type="binding site" description="via persulfide group" evidence="13">
    <location>
        <position position="327"/>
    </location>
    <ligand>
        <name>[2Fe-2S] cluster</name>
        <dbReference type="ChEBI" id="CHEBI:190135"/>
        <note>ligand shared with IscU</note>
    </ligand>
</feature>
<organism evidence="16 19">
    <name type="scientific">Burkholderia contaminans</name>
    <dbReference type="NCBI Taxonomy" id="488447"/>
    <lineage>
        <taxon>Bacteria</taxon>
        <taxon>Pseudomonadati</taxon>
        <taxon>Pseudomonadota</taxon>
        <taxon>Betaproteobacteria</taxon>
        <taxon>Burkholderiales</taxon>
        <taxon>Burkholderiaceae</taxon>
        <taxon>Burkholderia</taxon>
        <taxon>Burkholderia cepacia complex</taxon>
    </lineage>
</organism>
<accession>A0A1E3FZR7</accession>
<feature type="binding site" evidence="13">
    <location>
        <begin position="74"/>
        <end position="75"/>
    </location>
    <ligand>
        <name>pyridoxal 5'-phosphate</name>
        <dbReference type="ChEBI" id="CHEBI:597326"/>
    </ligand>
</feature>
<reference evidence="17 20" key="2">
    <citation type="submission" date="2021-03" db="EMBL/GenBank/DDBJ databases">
        <title>Clinical course, treatment and visual outcome of an outbreak of Burkholderia contaminans endophthalmitis following cataract surgery.</title>
        <authorList>
            <person name="Lind C."/>
            <person name="Olsen K."/>
            <person name="Angelsen N.K."/>
            <person name="Krefting E.A."/>
            <person name="Fossen K."/>
            <person name="Gravningen K."/>
            <person name="Depoorter E."/>
            <person name="Vandamme P."/>
            <person name="Bertelsen G."/>
        </authorList>
    </citation>
    <scope>NUCLEOTIDE SEQUENCE [LARGE SCALE GENOMIC DNA]</scope>
    <source>
        <strain evidence="17 20">51242556</strain>
    </source>
</reference>
<dbReference type="InterPro" id="IPR016454">
    <property type="entry name" value="Cysteine_dSase"/>
</dbReference>
<evidence type="ECO:0000256" key="1">
    <source>
        <dbReference type="ARBA" id="ARBA00001933"/>
    </source>
</evidence>
<dbReference type="InterPro" id="IPR010240">
    <property type="entry name" value="Cys_deSase_IscS"/>
</dbReference>
<dbReference type="FunFam" id="3.40.640.10:FF:000003">
    <property type="entry name" value="Cysteine desulfurase IscS"/>
    <property type="match status" value="1"/>
</dbReference>
<dbReference type="OrthoDB" id="9808002at2"/>
<dbReference type="InterPro" id="IPR020578">
    <property type="entry name" value="Aminotrans_V_PyrdxlP_BS"/>
</dbReference>
<dbReference type="Proteomes" id="UP001220209">
    <property type="component" value="Chromosome 2"/>
</dbReference>
<evidence type="ECO:0000256" key="12">
    <source>
        <dbReference type="ARBA" id="ARBA00072125"/>
    </source>
</evidence>
<dbReference type="InterPro" id="IPR000192">
    <property type="entry name" value="Aminotrans_V_dom"/>
</dbReference>
<dbReference type="SUPFAM" id="SSF53383">
    <property type="entry name" value="PLP-dependent transferases"/>
    <property type="match status" value="1"/>
</dbReference>
<keyword evidence="8 13" id="KW-0663">Pyridoxal phosphate</keyword>
<evidence type="ECO:0000256" key="14">
    <source>
        <dbReference type="RuleBase" id="RU004504"/>
    </source>
</evidence>
<comment type="cofactor">
    <cofactor evidence="1 13 14">
        <name>pyridoxal 5'-phosphate</name>
        <dbReference type="ChEBI" id="CHEBI:597326"/>
    </cofactor>
</comment>
<reference evidence="18 21" key="3">
    <citation type="submission" date="2021-12" db="EMBL/GenBank/DDBJ databases">
        <title>Genomic and phenotypic characterization of three Burkholderia contaminans isolates recovered from different sources.</title>
        <authorList>
            <person name="Lopez De Volder A."/>
            <person name="Fan Y."/>
            <person name="Nunvar J."/>
            <person name="Herrera T."/>
            <person name="Timp W."/>
            <person name="Degrossi J."/>
        </authorList>
    </citation>
    <scope>NUCLEOTIDE SEQUENCE [LARGE SCALE GENOMIC DNA]</scope>
    <source>
        <strain evidence="18 21">LMG 23361</strain>
    </source>
</reference>
<dbReference type="Proteomes" id="UP000664048">
    <property type="component" value="Unassembled WGS sequence"/>
</dbReference>
<evidence type="ECO:0000256" key="10">
    <source>
        <dbReference type="ARBA" id="ARBA00023014"/>
    </source>
</evidence>
<dbReference type="AlphaFoldDB" id="A0A1E3FZR7"/>
<dbReference type="GO" id="GO:0044571">
    <property type="term" value="P:[2Fe-2S] cluster assembly"/>
    <property type="evidence" value="ECO:0007669"/>
    <property type="project" value="UniProtKB-UniRule"/>
</dbReference>
<feature type="binding site" evidence="13">
    <location>
        <begin position="202"/>
        <end position="204"/>
    </location>
    <ligand>
        <name>pyridoxal 5'-phosphate</name>
        <dbReference type="ChEBI" id="CHEBI:597326"/>
    </ligand>
</feature>
<dbReference type="Proteomes" id="UP000611459">
    <property type="component" value="Unassembled WGS sequence"/>
</dbReference>
<evidence type="ECO:0000313" key="19">
    <source>
        <dbReference type="Proteomes" id="UP000611459"/>
    </source>
</evidence>
<evidence type="ECO:0000313" key="16">
    <source>
        <dbReference type="EMBL" id="MBK1929872.1"/>
    </source>
</evidence>
<keyword evidence="6 13" id="KW-0001">2Fe-2S</keyword>
<feature type="modified residue" description="N6-(pyridoxal phosphate)lysine" evidence="13">
    <location>
        <position position="205"/>
    </location>
</feature>
<comment type="subcellular location">
    <subcellularLocation>
        <location evidence="13">Cytoplasm</location>
    </subcellularLocation>
</comment>
<dbReference type="NCBIfam" id="TIGR02006">
    <property type="entry name" value="IscS"/>
    <property type="match status" value="1"/>
</dbReference>
<evidence type="ECO:0000256" key="6">
    <source>
        <dbReference type="ARBA" id="ARBA00022714"/>
    </source>
</evidence>
<evidence type="ECO:0000256" key="4">
    <source>
        <dbReference type="ARBA" id="ARBA00012239"/>
    </source>
</evidence>
<sequence>MQSRPIYMDYSATTPVDPRVVDKMVPFLHEQFGNPASRSHSYGWEAEQAVEEARAHVAALLGADPREIVWTSGATEGNNLAIKGAAHFYQGKGKHLVTVKTEHKAVLDTCRELERQGFDVTYLDVREDGLLDLDAVQQALRADTILVSVMLANNETGVIQPVAEIGALCRARGIVFHCDAVQAAGKIPVDVNALNVDLLTVTAHKVYGPKGIGALYVRRKPRVRIEAQMHGGGHERGMRSGTLPTHQIVGMGEAFRLAKEEMAEESRRVGALRDRLLAGLSTLDEVYVNGDLSRRIPHNLNVSFNFVEGESLIMGIKGVAVSSGSACTSASLEPSYVLRALGRSDELAHSSIRFTLGRFTTEAEVDSVIAQVRDTVGKLRELSPLWDMHLDGVDLNTIEWAAH</sequence>
<keyword evidence="13" id="KW-0963">Cytoplasm</keyword>
<evidence type="ECO:0000256" key="11">
    <source>
        <dbReference type="ARBA" id="ARBA00050776"/>
    </source>
</evidence>
<dbReference type="GO" id="GO:0046872">
    <property type="term" value="F:metal ion binding"/>
    <property type="evidence" value="ECO:0007669"/>
    <property type="project" value="UniProtKB-KW"/>
</dbReference>
<comment type="function">
    <text evidence="13">Master enzyme that delivers sulfur to a number of partners involved in Fe-S cluster assembly, tRNA modification or cofactor biosynthesis. Catalyzes the removal of elemental sulfur atoms from cysteine to produce alanine. Functions as a sulfur delivery protein for Fe-S cluster synthesis onto IscU, an Fe-S scaffold assembly protein, as well as other S acceptor proteins.</text>
</comment>
<evidence type="ECO:0000313" key="21">
    <source>
        <dbReference type="Proteomes" id="UP001220209"/>
    </source>
</evidence>
<dbReference type="InterPro" id="IPR015424">
    <property type="entry name" value="PyrdxlP-dep_Trfase"/>
</dbReference>
<evidence type="ECO:0000259" key="15">
    <source>
        <dbReference type="Pfam" id="PF00266"/>
    </source>
</evidence>
<dbReference type="EMBL" id="JAENIB010000002">
    <property type="protein sequence ID" value="MBK1929872.1"/>
    <property type="molecule type" value="Genomic_DNA"/>
</dbReference>
<feature type="domain" description="Aminotransferase class V" evidence="15">
    <location>
        <begin position="6"/>
        <end position="367"/>
    </location>
</feature>
<evidence type="ECO:0000256" key="13">
    <source>
        <dbReference type="HAMAP-Rule" id="MF_00331"/>
    </source>
</evidence>
<dbReference type="GeneID" id="93189436"/>
<dbReference type="Gene3D" id="3.40.640.10">
    <property type="entry name" value="Type I PLP-dependent aspartate aminotransferase-like (Major domain)"/>
    <property type="match status" value="1"/>
</dbReference>
<keyword evidence="9 13" id="KW-0408">Iron</keyword>
<dbReference type="RefSeq" id="WP_039349299.1">
    <property type="nucleotide sequence ID" value="NZ_AP018357.1"/>
</dbReference>
<keyword evidence="5 13" id="KW-0808">Transferase</keyword>
<dbReference type="InterPro" id="IPR015421">
    <property type="entry name" value="PyrdxlP-dep_Trfase_major"/>
</dbReference>
<keyword evidence="10 13" id="KW-0411">Iron-sulfur</keyword>
<dbReference type="NCBIfam" id="NF010611">
    <property type="entry name" value="PRK14012.1"/>
    <property type="match status" value="1"/>
</dbReference>
<comment type="catalytic activity">
    <reaction evidence="11 13">
        <text>(sulfur carrier)-H + L-cysteine = (sulfur carrier)-SH + L-alanine</text>
        <dbReference type="Rhea" id="RHEA:43892"/>
        <dbReference type="Rhea" id="RHEA-COMP:14737"/>
        <dbReference type="Rhea" id="RHEA-COMP:14739"/>
        <dbReference type="ChEBI" id="CHEBI:29917"/>
        <dbReference type="ChEBI" id="CHEBI:35235"/>
        <dbReference type="ChEBI" id="CHEBI:57972"/>
        <dbReference type="ChEBI" id="CHEBI:64428"/>
        <dbReference type="EC" id="2.8.1.7"/>
    </reaction>
</comment>
<feature type="active site" description="Cysteine persulfide intermediate" evidence="13">
    <location>
        <position position="327"/>
    </location>
</feature>
<evidence type="ECO:0000313" key="18">
    <source>
        <dbReference type="EMBL" id="WFN19955.1"/>
    </source>
</evidence>
<feature type="binding site" evidence="13">
    <location>
        <position position="242"/>
    </location>
    <ligand>
        <name>pyridoxal 5'-phosphate</name>
        <dbReference type="ChEBI" id="CHEBI:597326"/>
    </ligand>
</feature>
<comment type="subunit">
    <text evidence="13">Homodimer. Forms a heterotetramer with IscU, interacts with other sulfur acceptors.</text>
</comment>
<dbReference type="PROSITE" id="PS00595">
    <property type="entry name" value="AA_TRANSFER_CLASS_5"/>
    <property type="match status" value="1"/>
</dbReference>
<dbReference type="EMBL" id="CP090641">
    <property type="protein sequence ID" value="WFN19955.1"/>
    <property type="molecule type" value="Genomic_DNA"/>
</dbReference>
<evidence type="ECO:0000256" key="9">
    <source>
        <dbReference type="ARBA" id="ARBA00023004"/>
    </source>
</evidence>
<dbReference type="GO" id="GO:0051537">
    <property type="term" value="F:2 iron, 2 sulfur cluster binding"/>
    <property type="evidence" value="ECO:0007669"/>
    <property type="project" value="UniProtKB-UniRule"/>
</dbReference>
<evidence type="ECO:0000256" key="5">
    <source>
        <dbReference type="ARBA" id="ARBA00022679"/>
    </source>
</evidence>
<dbReference type="GO" id="GO:0030170">
    <property type="term" value="F:pyridoxal phosphate binding"/>
    <property type="evidence" value="ECO:0007669"/>
    <property type="project" value="UniProtKB-UniRule"/>
</dbReference>
<dbReference type="Pfam" id="PF00266">
    <property type="entry name" value="Aminotran_5"/>
    <property type="match status" value="1"/>
</dbReference>
<evidence type="ECO:0000256" key="2">
    <source>
        <dbReference type="ARBA" id="ARBA00005151"/>
    </source>
</evidence>
<keyword evidence="20" id="KW-1185">Reference proteome</keyword>
<dbReference type="EMBL" id="JAGEMX010000002">
    <property type="protein sequence ID" value="MBO1829377.1"/>
    <property type="molecule type" value="Genomic_DNA"/>
</dbReference>
<dbReference type="HAMAP" id="MF_00331">
    <property type="entry name" value="Cys_desulf_IscS"/>
    <property type="match status" value="1"/>
</dbReference>
<keyword evidence="7 13" id="KW-0479">Metal-binding</keyword>
<evidence type="ECO:0000313" key="17">
    <source>
        <dbReference type="EMBL" id="MBO1829377.1"/>
    </source>
</evidence>
<evidence type="ECO:0000313" key="20">
    <source>
        <dbReference type="Proteomes" id="UP000664048"/>
    </source>
</evidence>
<dbReference type="Gene3D" id="3.90.1150.10">
    <property type="entry name" value="Aspartate Aminotransferase, domain 1"/>
    <property type="match status" value="1"/>
</dbReference>
<protein>
    <recommendedName>
        <fullName evidence="12 13">Cysteine desulfurase IscS</fullName>
        <ecNumber evidence="4 13">2.8.1.7</ecNumber>
    </recommendedName>
</protein>
<dbReference type="GO" id="GO:0031071">
    <property type="term" value="F:cysteine desulfurase activity"/>
    <property type="evidence" value="ECO:0007669"/>
    <property type="project" value="UniProtKB-UniRule"/>
</dbReference>
<dbReference type="EC" id="2.8.1.7" evidence="4 13"/>
<dbReference type="InterPro" id="IPR015422">
    <property type="entry name" value="PyrdxlP-dep_Trfase_small"/>
</dbReference>
<dbReference type="PANTHER" id="PTHR11601:SF34">
    <property type="entry name" value="CYSTEINE DESULFURASE"/>
    <property type="match status" value="1"/>
</dbReference>
<name>A0A1E3FZR7_9BURK</name>
<feature type="binding site" evidence="13">
    <location>
        <position position="154"/>
    </location>
    <ligand>
        <name>pyridoxal 5'-phosphate</name>
        <dbReference type="ChEBI" id="CHEBI:597326"/>
    </ligand>
</feature>
<gene>
    <name evidence="13" type="primary">iscS</name>
    <name evidence="17" type="ORF">J4M89_08270</name>
    <name evidence="16" type="ORF">JIN94_08260</name>
    <name evidence="18" type="ORF">LXE91_28855</name>
</gene>
<comment type="similarity">
    <text evidence="3 13">Belongs to the class-V pyridoxal-phosphate-dependent aminotransferase family. NifS/IscS subfamily.</text>
</comment>
<dbReference type="GO" id="GO:1990221">
    <property type="term" value="C:L-cysteine desulfurase complex"/>
    <property type="evidence" value="ECO:0007669"/>
    <property type="project" value="UniProtKB-ARBA"/>
</dbReference>
<evidence type="ECO:0000256" key="3">
    <source>
        <dbReference type="ARBA" id="ARBA00006490"/>
    </source>
</evidence>
<comment type="pathway">
    <text evidence="2 13">Cofactor biosynthesis; iron-sulfur cluster biosynthesis.</text>
</comment>
<evidence type="ECO:0000256" key="7">
    <source>
        <dbReference type="ARBA" id="ARBA00022723"/>
    </source>
</evidence>
<dbReference type="PIRSF" id="PIRSF005572">
    <property type="entry name" value="NifS"/>
    <property type="match status" value="1"/>
</dbReference>
<dbReference type="PANTHER" id="PTHR11601">
    <property type="entry name" value="CYSTEINE DESULFURYLASE FAMILY MEMBER"/>
    <property type="match status" value="1"/>
</dbReference>
<proteinExistence type="inferred from homology"/>
<dbReference type="FunFam" id="3.90.1150.10:FF:000002">
    <property type="entry name" value="Cysteine desulfurase IscS"/>
    <property type="match status" value="1"/>
</dbReference>
<feature type="binding site" evidence="13">
    <location>
        <position position="182"/>
    </location>
    <ligand>
        <name>pyridoxal 5'-phosphate</name>
        <dbReference type="ChEBI" id="CHEBI:597326"/>
    </ligand>
</feature>
<reference evidence="16" key="1">
    <citation type="submission" date="2021-01" db="EMBL/GenBank/DDBJ databases">
        <title>Outbreak of Burkholderia contaminns endophthalmitis traced to a clinical ventilation system.</title>
        <authorList>
            <person name="Lipuma J."/>
            <person name="Spilker T."/>
            <person name="Kratholm J."/>
        </authorList>
    </citation>
    <scope>NUCLEOTIDE SEQUENCE</scope>
    <source>
        <strain evidence="16">HI4954</strain>
    </source>
</reference>